<dbReference type="RefSeq" id="WP_021325578.1">
    <property type="nucleotide sequence ID" value="NZ_AXDT01000138.1"/>
</dbReference>
<proteinExistence type="inferred from homology"/>
<keyword evidence="7" id="KW-0411">Iron-sulfur</keyword>
<gene>
    <name evidence="10" type="ORF">O185_14785</name>
</gene>
<evidence type="ECO:0000259" key="9">
    <source>
        <dbReference type="PROSITE" id="PS51085"/>
    </source>
</evidence>
<evidence type="ECO:0000313" key="11">
    <source>
        <dbReference type="Proteomes" id="UP000017133"/>
    </source>
</evidence>
<keyword evidence="11" id="KW-1185">Reference proteome</keyword>
<dbReference type="PANTHER" id="PTHR43112">
    <property type="entry name" value="FERREDOXIN"/>
    <property type="match status" value="1"/>
</dbReference>
<evidence type="ECO:0000256" key="8">
    <source>
        <dbReference type="ARBA" id="ARBA00034078"/>
    </source>
</evidence>
<keyword evidence="3" id="KW-0001">2Fe-2S</keyword>
<dbReference type="PROSITE" id="PS51085">
    <property type="entry name" value="2FE2S_FER_2"/>
    <property type="match status" value="1"/>
</dbReference>
<feature type="domain" description="2Fe-2S ferredoxin-type" evidence="9">
    <location>
        <begin position="1"/>
        <end position="82"/>
    </location>
</feature>
<dbReference type="Proteomes" id="UP000017133">
    <property type="component" value="Unassembled WGS sequence"/>
</dbReference>
<evidence type="ECO:0000256" key="5">
    <source>
        <dbReference type="ARBA" id="ARBA00022982"/>
    </source>
</evidence>
<keyword evidence="10" id="KW-0167">Capsid protein</keyword>
<dbReference type="PATRIC" id="fig|1389415.4.peg.2946"/>
<comment type="cofactor">
    <cofactor evidence="8">
        <name>[2Fe-2S] cluster</name>
        <dbReference type="ChEBI" id="CHEBI:190135"/>
    </cofactor>
</comment>
<evidence type="ECO:0000313" key="10">
    <source>
        <dbReference type="EMBL" id="ERT12336.1"/>
    </source>
</evidence>
<dbReference type="SUPFAM" id="SSF54292">
    <property type="entry name" value="2Fe-2S ferredoxin-like"/>
    <property type="match status" value="1"/>
</dbReference>
<keyword evidence="6" id="KW-0408">Iron</keyword>
<keyword evidence="2" id="KW-0813">Transport</keyword>
<dbReference type="GO" id="GO:0046872">
    <property type="term" value="F:metal ion binding"/>
    <property type="evidence" value="ECO:0007669"/>
    <property type="project" value="UniProtKB-KW"/>
</dbReference>
<evidence type="ECO:0000256" key="1">
    <source>
        <dbReference type="ARBA" id="ARBA00007874"/>
    </source>
</evidence>
<comment type="similarity">
    <text evidence="1">Belongs to the 2Fe2S plant-type ferredoxin family.</text>
</comment>
<evidence type="ECO:0000256" key="7">
    <source>
        <dbReference type="ARBA" id="ARBA00023014"/>
    </source>
</evidence>
<keyword evidence="5" id="KW-0249">Electron transport</keyword>
<dbReference type="Gene3D" id="3.10.20.30">
    <property type="match status" value="1"/>
</dbReference>
<protein>
    <submittedName>
        <fullName evidence="10">Spore coat protein CotH</fullName>
    </submittedName>
</protein>
<evidence type="ECO:0000256" key="2">
    <source>
        <dbReference type="ARBA" id="ARBA00022448"/>
    </source>
</evidence>
<dbReference type="AlphaFoldDB" id="U7R0G2"/>
<dbReference type="Pfam" id="PF00111">
    <property type="entry name" value="Fer2"/>
    <property type="match status" value="1"/>
</dbReference>
<name>U7R0G2_PHOTE</name>
<dbReference type="CDD" id="cd00207">
    <property type="entry name" value="fer2"/>
    <property type="match status" value="1"/>
</dbReference>
<comment type="caution">
    <text evidence="10">The sequence shown here is derived from an EMBL/GenBank/DDBJ whole genome shotgun (WGS) entry which is preliminary data.</text>
</comment>
<dbReference type="PANTHER" id="PTHR43112:SF3">
    <property type="entry name" value="FERREDOXIN-2, CHLOROPLASTIC"/>
    <property type="match status" value="1"/>
</dbReference>
<keyword evidence="4" id="KW-0479">Metal-binding</keyword>
<accession>U7R0G2</accession>
<dbReference type="InterPro" id="IPR036010">
    <property type="entry name" value="2Fe-2S_ferredoxin-like_sf"/>
</dbReference>
<dbReference type="EMBL" id="AXDT01000138">
    <property type="protein sequence ID" value="ERT12336.1"/>
    <property type="molecule type" value="Genomic_DNA"/>
</dbReference>
<sequence>MFKLKIDGDTFNISSDETILKCAYKNGVKLKYHCASGYCGKCKVKLISGEVNLEHAGGISRDKISDGYILTCCSYPMSNIEI</sequence>
<organism evidence="10 11">
    <name type="scientific">Photorhabdus temperata J3</name>
    <dbReference type="NCBI Taxonomy" id="1389415"/>
    <lineage>
        <taxon>Bacteria</taxon>
        <taxon>Pseudomonadati</taxon>
        <taxon>Pseudomonadota</taxon>
        <taxon>Gammaproteobacteria</taxon>
        <taxon>Enterobacterales</taxon>
        <taxon>Morganellaceae</taxon>
        <taxon>Photorhabdus</taxon>
    </lineage>
</organism>
<keyword evidence="10" id="KW-0946">Virion</keyword>
<reference evidence="10 11" key="1">
    <citation type="submission" date="2013-10" db="EMBL/GenBank/DDBJ databases">
        <title>Whole Genome Shotgun Sequence of Photorhabdus temperata J3.</title>
        <authorList>
            <person name="Park G.-S."/>
            <person name="Hong S.-J."/>
            <person name="Shin J.-H."/>
        </authorList>
    </citation>
    <scope>NUCLEOTIDE SEQUENCE [LARGE SCALE GENOMIC DNA]</scope>
    <source>
        <strain evidence="10 11">J3</strain>
    </source>
</reference>
<evidence type="ECO:0000256" key="4">
    <source>
        <dbReference type="ARBA" id="ARBA00022723"/>
    </source>
</evidence>
<evidence type="ECO:0000256" key="6">
    <source>
        <dbReference type="ARBA" id="ARBA00023004"/>
    </source>
</evidence>
<dbReference type="InterPro" id="IPR001041">
    <property type="entry name" value="2Fe-2S_ferredoxin-type"/>
</dbReference>
<dbReference type="InterPro" id="IPR012675">
    <property type="entry name" value="Beta-grasp_dom_sf"/>
</dbReference>
<evidence type="ECO:0000256" key="3">
    <source>
        <dbReference type="ARBA" id="ARBA00022714"/>
    </source>
</evidence>
<dbReference type="GO" id="GO:0051537">
    <property type="term" value="F:2 iron, 2 sulfur cluster binding"/>
    <property type="evidence" value="ECO:0007669"/>
    <property type="project" value="UniProtKB-KW"/>
</dbReference>